<reference evidence="2 3" key="1">
    <citation type="journal article" date="2013" name="Genome Announc.">
        <title>High-Quality Draft Genome Sequence of Vagococcus lutrae Strain LBD1, Isolated from the Largemouth Bass Micropterus salmoides.</title>
        <authorList>
            <person name="Lebreton F."/>
            <person name="Valentino M.D."/>
            <person name="Duncan L.B."/>
            <person name="Zeng Q."/>
            <person name="Manson McGuire A."/>
            <person name="Earl A.M."/>
            <person name="Gilmore M.S."/>
        </authorList>
    </citation>
    <scope>NUCLEOTIDE SEQUENCE [LARGE SCALE GENOMIC DNA]</scope>
    <source>
        <strain evidence="2 3">LBD1</strain>
    </source>
</reference>
<dbReference type="RefSeq" id="WP_023606336.1">
    <property type="nucleotide sequence ID" value="NZ_AYSH01000013.1"/>
</dbReference>
<organism evidence="2 3">
    <name type="scientific">Vagococcus lutrae LBD1</name>
    <dbReference type="NCBI Taxonomy" id="1408226"/>
    <lineage>
        <taxon>Bacteria</taxon>
        <taxon>Bacillati</taxon>
        <taxon>Bacillota</taxon>
        <taxon>Bacilli</taxon>
        <taxon>Lactobacillales</taxon>
        <taxon>Enterococcaceae</taxon>
        <taxon>Vagococcus</taxon>
    </lineage>
</organism>
<proteinExistence type="predicted"/>
<sequence>MTNLRKTNKLIEEKIQDLDFLENTAEIASDLLINVGVKNTDNSMIRGYEYDRIKPFLETALNHISYVAKNISRDLETVQTTLTEEVSHKNNYSDNYIHTVDFGKEFESCSDYNFLNFTTPQTIGRDLVKKFIPDYKNPDNEQAIKMVLKTVTYLLKNMLAENRIVFTEEEKLALERSKKKNEEMRRDLSELSQEYGSGPARVILSNVRTIYGNSFGHRNVTFQEAKKWAIDNNLYDDIVAKATRK</sequence>
<dbReference type="STRING" id="1408226.T233_01008"/>
<dbReference type="AlphaFoldDB" id="V6Q575"/>
<dbReference type="EMBL" id="AYSH01000013">
    <property type="protein sequence ID" value="EST89902.1"/>
    <property type="molecule type" value="Genomic_DNA"/>
</dbReference>
<gene>
    <name evidence="2" type="ORF">T233_01008</name>
</gene>
<accession>V6Q575</accession>
<evidence type="ECO:0000313" key="2">
    <source>
        <dbReference type="EMBL" id="EST89902.1"/>
    </source>
</evidence>
<feature type="coiled-coil region" evidence="1">
    <location>
        <begin position="4"/>
        <end position="31"/>
    </location>
</feature>
<protein>
    <submittedName>
        <fullName evidence="2">Uncharacterized protein</fullName>
    </submittedName>
</protein>
<name>V6Q575_9ENTE</name>
<evidence type="ECO:0000256" key="1">
    <source>
        <dbReference type="SAM" id="Coils"/>
    </source>
</evidence>
<keyword evidence="1" id="KW-0175">Coiled coil</keyword>
<evidence type="ECO:0000313" key="3">
    <source>
        <dbReference type="Proteomes" id="UP000018126"/>
    </source>
</evidence>
<comment type="caution">
    <text evidence="2">The sequence shown here is derived from an EMBL/GenBank/DDBJ whole genome shotgun (WGS) entry which is preliminary data.</text>
</comment>
<keyword evidence="3" id="KW-1185">Reference proteome</keyword>
<feature type="coiled-coil region" evidence="1">
    <location>
        <begin position="167"/>
        <end position="194"/>
    </location>
</feature>
<dbReference type="Proteomes" id="UP000018126">
    <property type="component" value="Unassembled WGS sequence"/>
</dbReference>